<reference evidence="1 2" key="1">
    <citation type="submission" date="2024-06" db="EMBL/GenBank/DDBJ databases">
        <title>The Natural Products Discovery Center: Release of the First 8490 Sequenced Strains for Exploring Actinobacteria Biosynthetic Diversity.</title>
        <authorList>
            <person name="Kalkreuter E."/>
            <person name="Kautsar S.A."/>
            <person name="Yang D."/>
            <person name="Bader C.D."/>
            <person name="Teijaro C.N."/>
            <person name="Fluegel L."/>
            <person name="Davis C.M."/>
            <person name="Simpson J.R."/>
            <person name="Lauterbach L."/>
            <person name="Steele A.D."/>
            <person name="Gui C."/>
            <person name="Meng S."/>
            <person name="Li G."/>
            <person name="Viehrig K."/>
            <person name="Ye F."/>
            <person name="Su P."/>
            <person name="Kiefer A.F."/>
            <person name="Nichols A."/>
            <person name="Cepeda A.J."/>
            <person name="Yan W."/>
            <person name="Fan B."/>
            <person name="Jiang Y."/>
            <person name="Adhikari A."/>
            <person name="Zheng C.-J."/>
            <person name="Schuster L."/>
            <person name="Cowan T.M."/>
            <person name="Smanski M.J."/>
            <person name="Chevrette M.G."/>
            <person name="De Carvalho L.P.S."/>
            <person name="Shen B."/>
        </authorList>
    </citation>
    <scope>NUCLEOTIDE SEQUENCE [LARGE SCALE GENOMIC DNA]</scope>
    <source>
        <strain evidence="1 2">NPDC020594</strain>
    </source>
</reference>
<dbReference type="SUPFAM" id="SSF51445">
    <property type="entry name" value="(Trans)glycosidases"/>
    <property type="match status" value="1"/>
</dbReference>
<dbReference type="Gene3D" id="3.20.20.80">
    <property type="entry name" value="Glycosidases"/>
    <property type="match status" value="1"/>
</dbReference>
<name>A0ABV3AMH2_9ACTN</name>
<organism evidence="1 2">
    <name type="scientific">Streptomyces flaveolus</name>
    <dbReference type="NCBI Taxonomy" id="67297"/>
    <lineage>
        <taxon>Bacteria</taxon>
        <taxon>Bacillati</taxon>
        <taxon>Actinomycetota</taxon>
        <taxon>Actinomycetes</taxon>
        <taxon>Kitasatosporales</taxon>
        <taxon>Streptomycetaceae</taxon>
        <taxon>Streptomyces</taxon>
    </lineage>
</organism>
<proteinExistence type="predicted"/>
<dbReference type="InterPro" id="IPR017853">
    <property type="entry name" value="GH"/>
</dbReference>
<sequence>MVGTSSGEVWLGRHEGWIQIRTEAYGLSVAADGRTARVFAPGAGPDADGWGPQVAVLQLFGALDTLDGPDETADAASPVLLRGHPYPVIEAERRSTRWERAAFRIECRPEAVELSWSVRGSGALGEVHLLAGRSVLPGSGGYLPSGSSFRTLFSPNPGDPRRLVRDVGESAVVGVVGDAKPGRGHWFFTPAPLCLALTTAQAVEDPAQAVPEGWWTLAVDAPVADMTFTQLAYVPVDGGFGLRLDYEGHTRVDGEFRTPTVVLTPGNPDPYEGLRRYRARLTSRGSAPAVSSPRRPDWWSAPMFCGWGAQNHEGRVTGRPAQDLADQAAYDRYLKHLADQGLEPGTIVIDDKWQLRYGTCEPDPDKWPDLRGWIRARRDRGQRVLLWWPAWLWEGLADELCVRNLQGRPVALDPGNPAARRALQDGVARMLGDGPDGLGADGLKIDFTARTPSGAALTHHGPHWGIALLHELLSTVYDAAKGVNPDALVITHTPHPAFTDVTDMVRLNDMLRLDDPEPDAPIVPQMRYRAAVVAAACPDLLIDTDDWCVPDGQQWREYLAVKPGLGVPALYYATHLDRTGEPLGPDDYAALRSAWRAWDERRRSAD</sequence>
<accession>A0ABV3AMH2</accession>
<evidence type="ECO:0000313" key="2">
    <source>
        <dbReference type="Proteomes" id="UP001551011"/>
    </source>
</evidence>
<keyword evidence="2" id="KW-1185">Reference proteome</keyword>
<evidence type="ECO:0008006" key="3">
    <source>
        <dbReference type="Google" id="ProtNLM"/>
    </source>
</evidence>
<gene>
    <name evidence="1" type="ORF">AB0H04_41060</name>
</gene>
<protein>
    <recommendedName>
        <fullName evidence="3">Alpha-galactosidase</fullName>
    </recommendedName>
</protein>
<comment type="caution">
    <text evidence="1">The sequence shown here is derived from an EMBL/GenBank/DDBJ whole genome shotgun (WGS) entry which is preliminary data.</text>
</comment>
<dbReference type="Proteomes" id="UP001551011">
    <property type="component" value="Unassembled WGS sequence"/>
</dbReference>
<dbReference type="RefSeq" id="WP_158712609.1">
    <property type="nucleotide sequence ID" value="NZ_JBEXDP010000047.1"/>
</dbReference>
<dbReference type="EMBL" id="JBFAEG010000046">
    <property type="protein sequence ID" value="MEU5713138.1"/>
    <property type="molecule type" value="Genomic_DNA"/>
</dbReference>
<evidence type="ECO:0000313" key="1">
    <source>
        <dbReference type="EMBL" id="MEU5713138.1"/>
    </source>
</evidence>